<evidence type="ECO:0000313" key="3">
    <source>
        <dbReference type="Proteomes" id="UP000275267"/>
    </source>
</evidence>
<dbReference type="PANTHER" id="PTHR33170">
    <property type="entry name" value="DUF4283 DOMAIN-CONTAINING PROTEIN-RELATED"/>
    <property type="match status" value="1"/>
</dbReference>
<dbReference type="OrthoDB" id="721462at2759"/>
<feature type="region of interest" description="Disordered" evidence="1">
    <location>
        <begin position="1"/>
        <end position="65"/>
    </location>
</feature>
<dbReference type="STRING" id="4540.A0A3L6TFB8"/>
<sequence>MGGPQRYDNNRAENPKRSVAERDEGDLRQKLMREYDDHRGPEKVTKVIGEEGNSGQMKGKGPNSTGFYSIHIPTDKEEKKKEVLGIMIIEYGLVTADCIEKELRHLFKGISKWPIKKMDDKNHYMITFPSEAIRDQLSRFRGFGFETSIVKAKVIASEMSSGADGNLEEVWVKAYNFPPNAKSVEVIMEIAYLIGDPEEVDLTSLKKPGPMRIKVACRDDA</sequence>
<comment type="caution">
    <text evidence="2">The sequence shown here is derived from an EMBL/GenBank/DDBJ whole genome shotgun (WGS) entry which is preliminary data.</text>
</comment>
<evidence type="ECO:0000313" key="2">
    <source>
        <dbReference type="EMBL" id="RLN39049.1"/>
    </source>
</evidence>
<organism evidence="2 3">
    <name type="scientific">Panicum miliaceum</name>
    <name type="common">Proso millet</name>
    <name type="synonym">Broomcorn millet</name>
    <dbReference type="NCBI Taxonomy" id="4540"/>
    <lineage>
        <taxon>Eukaryota</taxon>
        <taxon>Viridiplantae</taxon>
        <taxon>Streptophyta</taxon>
        <taxon>Embryophyta</taxon>
        <taxon>Tracheophyta</taxon>
        <taxon>Spermatophyta</taxon>
        <taxon>Magnoliopsida</taxon>
        <taxon>Liliopsida</taxon>
        <taxon>Poales</taxon>
        <taxon>Poaceae</taxon>
        <taxon>PACMAD clade</taxon>
        <taxon>Panicoideae</taxon>
        <taxon>Panicodae</taxon>
        <taxon>Paniceae</taxon>
        <taxon>Panicinae</taxon>
        <taxon>Panicum</taxon>
        <taxon>Panicum sect. Panicum</taxon>
    </lineage>
</organism>
<keyword evidence="3" id="KW-1185">Reference proteome</keyword>
<name>A0A3L6TFB8_PANMI</name>
<gene>
    <name evidence="2" type="ORF">C2845_PM01G47790</name>
</gene>
<proteinExistence type="predicted"/>
<reference evidence="3" key="1">
    <citation type="journal article" date="2019" name="Nat. Commun.">
        <title>The genome of broomcorn millet.</title>
        <authorList>
            <person name="Zou C."/>
            <person name="Miki D."/>
            <person name="Li D."/>
            <person name="Tang Q."/>
            <person name="Xiao L."/>
            <person name="Rajput S."/>
            <person name="Deng P."/>
            <person name="Jia W."/>
            <person name="Huang R."/>
            <person name="Zhang M."/>
            <person name="Sun Y."/>
            <person name="Hu J."/>
            <person name="Fu X."/>
            <person name="Schnable P.S."/>
            <person name="Li F."/>
            <person name="Zhang H."/>
            <person name="Feng B."/>
            <person name="Zhu X."/>
            <person name="Liu R."/>
            <person name="Schnable J.C."/>
            <person name="Zhu J.-K."/>
            <person name="Zhang H."/>
        </authorList>
    </citation>
    <scope>NUCLEOTIDE SEQUENCE [LARGE SCALE GENOMIC DNA]</scope>
</reference>
<accession>A0A3L6TFB8</accession>
<protein>
    <submittedName>
        <fullName evidence="2">Uncharacterized protein</fullName>
    </submittedName>
</protein>
<dbReference type="Proteomes" id="UP000275267">
    <property type="component" value="Unassembled WGS sequence"/>
</dbReference>
<dbReference type="PANTHER" id="PTHR33170:SF51">
    <property type="entry name" value="CCHC-TYPE DOMAIN-CONTAINING PROTEIN"/>
    <property type="match status" value="1"/>
</dbReference>
<evidence type="ECO:0000256" key="1">
    <source>
        <dbReference type="SAM" id="MobiDB-lite"/>
    </source>
</evidence>
<dbReference type="AlphaFoldDB" id="A0A3L6TFB8"/>
<feature type="compositionally biased region" description="Basic and acidic residues" evidence="1">
    <location>
        <begin position="8"/>
        <end position="49"/>
    </location>
</feature>
<dbReference type="EMBL" id="PQIB02000001">
    <property type="protein sequence ID" value="RLN39049.1"/>
    <property type="molecule type" value="Genomic_DNA"/>
</dbReference>